<feature type="transmembrane region" description="Helical" evidence="2">
    <location>
        <begin position="57"/>
        <end position="76"/>
    </location>
</feature>
<keyword evidence="2" id="KW-1133">Transmembrane helix</keyword>
<dbReference type="EMBL" id="JAXOVC010000003">
    <property type="protein sequence ID" value="KAK4503842.1"/>
    <property type="molecule type" value="Genomic_DNA"/>
</dbReference>
<sequence length="349" mass="39536">MYVPNTPWTWAFMLVVLGQAIASLGLEAYVFGEFQTNLQLKPDADGDDKPPEPTKTIPTYLALFIFGFIYELVLAYDALRLKNTIQVIGICLYNIGMLIYSSVQMDQVNEAVNKLVGMDDIDPQTWRNLKPFLIAAPCVVAFGTVLLGFIAWKLYNEFAWTIYKHISADLRLKRRYLTYQIYIALLKFDFFFFLGFTVQFVVVVTGTTDSEFYLTIAAIPITIILLFLAAYFTRRESHIGQVGIIIIYFAAMAYFVFKLVRMYTPAREQDYIAIRSSLTTFAVLTLLLLVVTIGTAIACMMNFNKGLKPHIQRRKVPNTGELEGGKWGSGDYNGPPHPLGQVPQRMTID</sequence>
<evidence type="ECO:0000313" key="4">
    <source>
        <dbReference type="Proteomes" id="UP001305779"/>
    </source>
</evidence>
<proteinExistence type="predicted"/>
<feature type="transmembrane region" description="Helical" evidence="2">
    <location>
        <begin position="83"/>
        <end position="103"/>
    </location>
</feature>
<protein>
    <submittedName>
        <fullName evidence="3">Uncharacterized protein</fullName>
    </submittedName>
</protein>
<organism evidence="3 4">
    <name type="scientific">Zasmidium cellare</name>
    <name type="common">Wine cellar mold</name>
    <name type="synonym">Racodium cellare</name>
    <dbReference type="NCBI Taxonomy" id="395010"/>
    <lineage>
        <taxon>Eukaryota</taxon>
        <taxon>Fungi</taxon>
        <taxon>Dikarya</taxon>
        <taxon>Ascomycota</taxon>
        <taxon>Pezizomycotina</taxon>
        <taxon>Dothideomycetes</taxon>
        <taxon>Dothideomycetidae</taxon>
        <taxon>Mycosphaerellales</taxon>
        <taxon>Mycosphaerellaceae</taxon>
        <taxon>Zasmidium</taxon>
    </lineage>
</organism>
<feature type="transmembrane region" description="Helical" evidence="2">
    <location>
        <begin position="132"/>
        <end position="155"/>
    </location>
</feature>
<feature type="transmembrane region" description="Helical" evidence="2">
    <location>
        <begin position="12"/>
        <end position="32"/>
    </location>
</feature>
<keyword evidence="4" id="KW-1185">Reference proteome</keyword>
<dbReference type="InterPro" id="IPR040410">
    <property type="entry name" value="UPF0658_Golgi"/>
</dbReference>
<reference evidence="3 4" key="1">
    <citation type="journal article" date="2023" name="G3 (Bethesda)">
        <title>A chromosome-level genome assembly of Zasmidium syzygii isolated from banana leaves.</title>
        <authorList>
            <person name="van Westerhoven A.C."/>
            <person name="Mehrabi R."/>
            <person name="Talebi R."/>
            <person name="Steentjes M.B.F."/>
            <person name="Corcolon B."/>
            <person name="Chong P.A."/>
            <person name="Kema G.H.J."/>
            <person name="Seidl M.F."/>
        </authorList>
    </citation>
    <scope>NUCLEOTIDE SEQUENCE [LARGE SCALE GENOMIC DNA]</scope>
    <source>
        <strain evidence="3 4">P124</strain>
    </source>
</reference>
<gene>
    <name evidence="3" type="ORF">PRZ48_004757</name>
</gene>
<dbReference type="PANTHER" id="PTHR34391:SF1">
    <property type="entry name" value="UPF0658 GOLGI APPARATUS MEMBRANE PROTEIN C1952.10C-RELATED"/>
    <property type="match status" value="1"/>
</dbReference>
<feature type="transmembrane region" description="Helical" evidence="2">
    <location>
        <begin position="277"/>
        <end position="303"/>
    </location>
</feature>
<comment type="caution">
    <text evidence="3">The sequence shown here is derived from an EMBL/GenBank/DDBJ whole genome shotgun (WGS) entry which is preliminary data.</text>
</comment>
<evidence type="ECO:0000256" key="1">
    <source>
        <dbReference type="SAM" id="MobiDB-lite"/>
    </source>
</evidence>
<feature type="transmembrane region" description="Helical" evidence="2">
    <location>
        <begin position="239"/>
        <end position="257"/>
    </location>
</feature>
<accession>A0ABR0EQV0</accession>
<evidence type="ECO:0000313" key="3">
    <source>
        <dbReference type="EMBL" id="KAK4503842.1"/>
    </source>
</evidence>
<feature type="transmembrane region" description="Helical" evidence="2">
    <location>
        <begin position="212"/>
        <end position="232"/>
    </location>
</feature>
<name>A0ABR0EQV0_ZASCE</name>
<dbReference type="Proteomes" id="UP001305779">
    <property type="component" value="Unassembled WGS sequence"/>
</dbReference>
<feature type="region of interest" description="Disordered" evidence="1">
    <location>
        <begin position="325"/>
        <end position="349"/>
    </location>
</feature>
<evidence type="ECO:0000256" key="2">
    <source>
        <dbReference type="SAM" id="Phobius"/>
    </source>
</evidence>
<feature type="transmembrane region" description="Helical" evidence="2">
    <location>
        <begin position="176"/>
        <end position="200"/>
    </location>
</feature>
<dbReference type="PANTHER" id="PTHR34391">
    <property type="entry name" value="UPF0658 GOLGI APPARATUS MEMBRANE PROTEIN C1952.10C-RELATED"/>
    <property type="match status" value="1"/>
</dbReference>
<keyword evidence="2" id="KW-0812">Transmembrane</keyword>
<keyword evidence="2" id="KW-0472">Membrane</keyword>